<feature type="domain" description="Pyruvate kinase barrel" evidence="15">
    <location>
        <begin position="6"/>
        <end position="323"/>
    </location>
</feature>
<dbReference type="InterPro" id="IPR015795">
    <property type="entry name" value="Pyrv_Knase_C"/>
</dbReference>
<evidence type="ECO:0000256" key="2">
    <source>
        <dbReference type="ARBA" id="ARBA00004997"/>
    </source>
</evidence>
<name>A0A7V5PPJ8_CALAY</name>
<keyword evidence="10 14" id="KW-0460">Magnesium</keyword>
<keyword evidence="8 14" id="KW-0418">Kinase</keyword>
<dbReference type="InterPro" id="IPR015806">
    <property type="entry name" value="Pyrv_Knase_insert_dom_sf"/>
</dbReference>
<dbReference type="InterPro" id="IPR036918">
    <property type="entry name" value="Pyrv_Knase_C_sf"/>
</dbReference>
<dbReference type="InterPro" id="IPR015813">
    <property type="entry name" value="Pyrv/PenolPyrv_kinase-like_dom"/>
</dbReference>
<evidence type="ECO:0000256" key="10">
    <source>
        <dbReference type="ARBA" id="ARBA00022842"/>
    </source>
</evidence>
<accession>A0A7V5PPJ8</accession>
<dbReference type="GO" id="GO:0004743">
    <property type="term" value="F:pyruvate kinase activity"/>
    <property type="evidence" value="ECO:0007669"/>
    <property type="project" value="UniProtKB-UniRule"/>
</dbReference>
<dbReference type="Pfam" id="PF02887">
    <property type="entry name" value="PK_C"/>
    <property type="match status" value="1"/>
</dbReference>
<evidence type="ECO:0000256" key="6">
    <source>
        <dbReference type="ARBA" id="ARBA00022723"/>
    </source>
</evidence>
<dbReference type="EC" id="2.7.1.40" evidence="4 13"/>
<dbReference type="InterPro" id="IPR040442">
    <property type="entry name" value="Pyrv_kinase-like_dom_sf"/>
</dbReference>
<evidence type="ECO:0000313" key="17">
    <source>
        <dbReference type="EMBL" id="HHJ52838.1"/>
    </source>
</evidence>
<dbReference type="PANTHER" id="PTHR11817">
    <property type="entry name" value="PYRUVATE KINASE"/>
    <property type="match status" value="1"/>
</dbReference>
<dbReference type="SUPFAM" id="SSF50800">
    <property type="entry name" value="PK beta-barrel domain-like"/>
    <property type="match status" value="1"/>
</dbReference>
<keyword evidence="7" id="KW-0547">Nucleotide-binding</keyword>
<keyword evidence="6" id="KW-0479">Metal-binding</keyword>
<dbReference type="UniPathway" id="UPA00109">
    <property type="reaction ID" value="UER00188"/>
</dbReference>
<dbReference type="FunFam" id="2.40.33.10:FF:000001">
    <property type="entry name" value="Pyruvate kinase"/>
    <property type="match status" value="1"/>
</dbReference>
<dbReference type="EMBL" id="DROD01000442">
    <property type="protein sequence ID" value="HHJ52838.1"/>
    <property type="molecule type" value="Genomic_DNA"/>
</dbReference>
<evidence type="ECO:0000256" key="7">
    <source>
        <dbReference type="ARBA" id="ARBA00022741"/>
    </source>
</evidence>
<sequence>MMMSQRKAKIVATIGPACETEQMLIRLIENGLDIARLNFSHGTHEEHLVKIKRIRQAAQKTGKEVAILQDLQGPKIRIGTFEDPPIQLRPGDLFTITTDDVPGNENIVSTTYQHLPKDVKPGDYILVNDGLIKLLVQQTTDRDVFCEVINGGSLYDRKGINLPGVKISEPSLTAKDRADLDFGLKHGVDYVALSFVRDAESLYEVKKIIGDREVPVIAKLEKPEALDNLDAIIAAADGVMVARGDLGVEISAARVPVVQKQIIEKALAAGKPVITATQMLDSMMVHPVPTRAEASDVANAIFDGSDAVMLSGETAFGKFPLESLRTMDTIIRESEAAPSYFRLNPVKFWEDRQLNFSQSVCESAYYSSKEIKARWIVVFTETGSTARIMSNLRPETPILALTGNPETLRHLQLFWGVQPALIDKKIEITRDMQFLEEFLINGGWVQSGDKIVVIAGSSQAVGGTNMLRLHQVG</sequence>
<dbReference type="InterPro" id="IPR001697">
    <property type="entry name" value="Pyr_Knase"/>
</dbReference>
<reference evidence="17" key="1">
    <citation type="journal article" date="2020" name="mSystems">
        <title>Genome- and Community-Level Interaction Insights into Carbon Utilization and Element Cycling Functions of Hydrothermarchaeota in Hydrothermal Sediment.</title>
        <authorList>
            <person name="Zhou Z."/>
            <person name="Liu Y."/>
            <person name="Xu W."/>
            <person name="Pan J."/>
            <person name="Luo Z.H."/>
            <person name="Li M."/>
        </authorList>
    </citation>
    <scope>NUCLEOTIDE SEQUENCE [LARGE SCALE GENOMIC DNA]</scope>
    <source>
        <strain evidence="17">HyVt-527</strain>
    </source>
</reference>
<evidence type="ECO:0000256" key="3">
    <source>
        <dbReference type="ARBA" id="ARBA00008663"/>
    </source>
</evidence>
<gene>
    <name evidence="17" type="primary">pyk</name>
    <name evidence="17" type="ORF">ENJ89_06550</name>
</gene>
<evidence type="ECO:0000256" key="1">
    <source>
        <dbReference type="ARBA" id="ARBA00001958"/>
    </source>
</evidence>
<dbReference type="SUPFAM" id="SSF52935">
    <property type="entry name" value="PK C-terminal domain-like"/>
    <property type="match status" value="1"/>
</dbReference>
<evidence type="ECO:0000259" key="15">
    <source>
        <dbReference type="Pfam" id="PF00224"/>
    </source>
</evidence>
<comment type="cofactor">
    <cofactor evidence="1">
        <name>K(+)</name>
        <dbReference type="ChEBI" id="CHEBI:29103"/>
    </cofactor>
</comment>
<comment type="catalytic activity">
    <reaction evidence="14">
        <text>pyruvate + ATP = phosphoenolpyruvate + ADP + H(+)</text>
        <dbReference type="Rhea" id="RHEA:18157"/>
        <dbReference type="ChEBI" id="CHEBI:15361"/>
        <dbReference type="ChEBI" id="CHEBI:15378"/>
        <dbReference type="ChEBI" id="CHEBI:30616"/>
        <dbReference type="ChEBI" id="CHEBI:58702"/>
        <dbReference type="ChEBI" id="CHEBI:456216"/>
        <dbReference type="EC" id="2.7.1.40"/>
    </reaction>
</comment>
<evidence type="ECO:0000259" key="16">
    <source>
        <dbReference type="Pfam" id="PF02887"/>
    </source>
</evidence>
<feature type="domain" description="Pyruvate kinase C-terminal" evidence="16">
    <location>
        <begin position="359"/>
        <end position="470"/>
    </location>
</feature>
<dbReference type="Gene3D" id="3.20.20.60">
    <property type="entry name" value="Phosphoenolpyruvate-binding domains"/>
    <property type="match status" value="1"/>
</dbReference>
<dbReference type="GO" id="GO:0030955">
    <property type="term" value="F:potassium ion binding"/>
    <property type="evidence" value="ECO:0007669"/>
    <property type="project" value="UniProtKB-UniRule"/>
</dbReference>
<dbReference type="AlphaFoldDB" id="A0A7V5PPJ8"/>
<dbReference type="Pfam" id="PF00224">
    <property type="entry name" value="PK"/>
    <property type="match status" value="1"/>
</dbReference>
<protein>
    <recommendedName>
        <fullName evidence="4 13">Pyruvate kinase</fullName>
        <ecNumber evidence="4 13">2.7.1.40</ecNumber>
    </recommendedName>
</protein>
<evidence type="ECO:0000256" key="9">
    <source>
        <dbReference type="ARBA" id="ARBA00022840"/>
    </source>
</evidence>
<comment type="caution">
    <text evidence="17">The sequence shown here is derived from an EMBL/GenBank/DDBJ whole genome shotgun (WGS) entry which is preliminary data.</text>
</comment>
<dbReference type="NCBIfam" id="NF004978">
    <property type="entry name" value="PRK06354.1"/>
    <property type="match status" value="1"/>
</dbReference>
<dbReference type="GO" id="GO:0005524">
    <property type="term" value="F:ATP binding"/>
    <property type="evidence" value="ECO:0007669"/>
    <property type="project" value="UniProtKB-KW"/>
</dbReference>
<keyword evidence="9" id="KW-0067">ATP-binding</keyword>
<keyword evidence="11 14" id="KW-0324">Glycolysis</keyword>
<evidence type="ECO:0000256" key="5">
    <source>
        <dbReference type="ARBA" id="ARBA00022679"/>
    </source>
</evidence>
<evidence type="ECO:0000256" key="8">
    <source>
        <dbReference type="ARBA" id="ARBA00022777"/>
    </source>
</evidence>
<dbReference type="PRINTS" id="PR01050">
    <property type="entry name" value="PYRUVTKNASE"/>
</dbReference>
<comment type="pathway">
    <text evidence="2 14">Carbohydrate degradation; glycolysis; pyruvate from D-glyceraldehyde 3-phosphate: step 5/5.</text>
</comment>
<dbReference type="NCBIfam" id="NF004491">
    <property type="entry name" value="PRK05826.1"/>
    <property type="match status" value="1"/>
</dbReference>
<keyword evidence="12 17" id="KW-0670">Pyruvate</keyword>
<dbReference type="GO" id="GO:0000287">
    <property type="term" value="F:magnesium ion binding"/>
    <property type="evidence" value="ECO:0007669"/>
    <property type="project" value="UniProtKB-UniRule"/>
</dbReference>
<dbReference type="Gene3D" id="2.40.33.10">
    <property type="entry name" value="PK beta-barrel domain-like"/>
    <property type="match status" value="1"/>
</dbReference>
<keyword evidence="5 14" id="KW-0808">Transferase</keyword>
<evidence type="ECO:0000256" key="12">
    <source>
        <dbReference type="ARBA" id="ARBA00023317"/>
    </source>
</evidence>
<dbReference type="Proteomes" id="UP000886124">
    <property type="component" value="Unassembled WGS sequence"/>
</dbReference>
<comment type="similarity">
    <text evidence="3 14">Belongs to the pyruvate kinase family.</text>
</comment>
<dbReference type="InterPro" id="IPR018209">
    <property type="entry name" value="Pyrv_Knase_AS"/>
</dbReference>
<dbReference type="Gene3D" id="3.40.1380.20">
    <property type="entry name" value="Pyruvate kinase, C-terminal domain"/>
    <property type="match status" value="1"/>
</dbReference>
<organism evidence="17">
    <name type="scientific">Caldithrix abyssi</name>
    <dbReference type="NCBI Taxonomy" id="187145"/>
    <lineage>
        <taxon>Bacteria</taxon>
        <taxon>Pseudomonadati</taxon>
        <taxon>Calditrichota</taxon>
        <taxon>Calditrichia</taxon>
        <taxon>Calditrichales</taxon>
        <taxon>Calditrichaceae</taxon>
        <taxon>Caldithrix</taxon>
    </lineage>
</organism>
<dbReference type="PROSITE" id="PS00110">
    <property type="entry name" value="PYRUVATE_KINASE"/>
    <property type="match status" value="1"/>
</dbReference>
<evidence type="ECO:0000256" key="4">
    <source>
        <dbReference type="ARBA" id="ARBA00012142"/>
    </source>
</evidence>
<dbReference type="NCBIfam" id="TIGR01064">
    <property type="entry name" value="pyruv_kin"/>
    <property type="match status" value="1"/>
</dbReference>
<dbReference type="InterPro" id="IPR015793">
    <property type="entry name" value="Pyrv_Knase_brl"/>
</dbReference>
<dbReference type="InterPro" id="IPR011037">
    <property type="entry name" value="Pyrv_Knase-like_insert_dom_sf"/>
</dbReference>
<evidence type="ECO:0000256" key="13">
    <source>
        <dbReference type="NCBIfam" id="TIGR01064"/>
    </source>
</evidence>
<dbReference type="SUPFAM" id="SSF51621">
    <property type="entry name" value="Phosphoenolpyruvate/pyruvate domain"/>
    <property type="match status" value="1"/>
</dbReference>
<evidence type="ECO:0000256" key="11">
    <source>
        <dbReference type="ARBA" id="ARBA00023152"/>
    </source>
</evidence>
<evidence type="ECO:0000256" key="14">
    <source>
        <dbReference type="RuleBase" id="RU000504"/>
    </source>
</evidence>
<dbReference type="GO" id="GO:0016301">
    <property type="term" value="F:kinase activity"/>
    <property type="evidence" value="ECO:0007669"/>
    <property type="project" value="UniProtKB-KW"/>
</dbReference>
<proteinExistence type="inferred from homology"/>